<feature type="domain" description="Reverse transcriptase" evidence="1">
    <location>
        <begin position="87"/>
        <end position="144"/>
    </location>
</feature>
<evidence type="ECO:0000259" key="1">
    <source>
        <dbReference type="Pfam" id="PF00078"/>
    </source>
</evidence>
<dbReference type="STRING" id="4097.A0A1S3Y4I1"/>
<dbReference type="InterPro" id="IPR043128">
    <property type="entry name" value="Rev_trsase/Diguanyl_cyclase"/>
</dbReference>
<gene>
    <name evidence="2" type="primary">LOC107772161</name>
</gene>
<dbReference type="Pfam" id="PF00078">
    <property type="entry name" value="RVT_1"/>
    <property type="match status" value="1"/>
</dbReference>
<accession>A0A1S3Y4I1</accession>
<dbReference type="InterPro" id="IPR050951">
    <property type="entry name" value="Retrovirus_Pol_polyprotein"/>
</dbReference>
<evidence type="ECO:0000313" key="2">
    <source>
        <dbReference type="RefSeq" id="XP_016447138.1"/>
    </source>
</evidence>
<dbReference type="AlphaFoldDB" id="A0A1S3Y4I1"/>
<sequence length="199" mass="22543">MDSKRNEIKLPNAYKSISLLDVIDVVEDTVEVKMKDKCLGEALSAILMSFDGENIEGYVETPDAIWAMQFPDYLSMVHDVDFLDMVEVFLEVFTDDFSVVGNSFESFLNNLRQVLKRCKETNLVLNWDKCHFMVDEGIFLGQKISKKGIEVDRPKTKVISKLPPPTLVKGVRSFWSMPISIGNLSKTSQRLRVPSATSL</sequence>
<dbReference type="PaxDb" id="4097-A0A1S3Y4I1"/>
<protein>
    <recommendedName>
        <fullName evidence="1">Reverse transcriptase domain-containing protein</fullName>
    </recommendedName>
</protein>
<dbReference type="PANTHER" id="PTHR37984">
    <property type="entry name" value="PROTEIN CBG26694"/>
    <property type="match status" value="1"/>
</dbReference>
<dbReference type="SUPFAM" id="SSF56672">
    <property type="entry name" value="DNA/RNA polymerases"/>
    <property type="match status" value="1"/>
</dbReference>
<dbReference type="Gene3D" id="3.30.70.270">
    <property type="match status" value="1"/>
</dbReference>
<dbReference type="InterPro" id="IPR043502">
    <property type="entry name" value="DNA/RNA_pol_sf"/>
</dbReference>
<dbReference type="InterPro" id="IPR000477">
    <property type="entry name" value="RT_dom"/>
</dbReference>
<dbReference type="OrthoDB" id="1929490at2759"/>
<name>A0A1S3Y4I1_TOBAC</name>
<dbReference type="PANTHER" id="PTHR37984:SF5">
    <property type="entry name" value="PROTEIN NYNRIN-LIKE"/>
    <property type="match status" value="1"/>
</dbReference>
<organism evidence="2">
    <name type="scientific">Nicotiana tabacum</name>
    <name type="common">Common tobacco</name>
    <dbReference type="NCBI Taxonomy" id="4097"/>
    <lineage>
        <taxon>Eukaryota</taxon>
        <taxon>Viridiplantae</taxon>
        <taxon>Streptophyta</taxon>
        <taxon>Embryophyta</taxon>
        <taxon>Tracheophyta</taxon>
        <taxon>Spermatophyta</taxon>
        <taxon>Magnoliopsida</taxon>
        <taxon>eudicotyledons</taxon>
        <taxon>Gunneridae</taxon>
        <taxon>Pentapetalae</taxon>
        <taxon>asterids</taxon>
        <taxon>lamiids</taxon>
        <taxon>Solanales</taxon>
        <taxon>Solanaceae</taxon>
        <taxon>Nicotianoideae</taxon>
        <taxon>Nicotianeae</taxon>
        <taxon>Nicotiana</taxon>
    </lineage>
</organism>
<dbReference type="SMR" id="A0A1S3Y4I1"/>
<dbReference type="KEGG" id="nta:107772161"/>
<proteinExistence type="predicted"/>
<dbReference type="RefSeq" id="XP_016447138.1">
    <property type="nucleotide sequence ID" value="XM_016591652.1"/>
</dbReference>
<reference evidence="2" key="1">
    <citation type="submission" date="2025-08" db="UniProtKB">
        <authorList>
            <consortium name="RefSeq"/>
        </authorList>
    </citation>
    <scope>IDENTIFICATION</scope>
</reference>